<keyword evidence="2" id="KW-1185">Reference proteome</keyword>
<evidence type="ECO:0008006" key="3">
    <source>
        <dbReference type="Google" id="ProtNLM"/>
    </source>
</evidence>
<dbReference type="InterPro" id="IPR011042">
    <property type="entry name" value="6-blade_b-propeller_TolB-like"/>
</dbReference>
<dbReference type="eggNOG" id="ENOG5033597">
    <property type="taxonomic scope" value="Bacteria"/>
</dbReference>
<evidence type="ECO:0000313" key="1">
    <source>
        <dbReference type="EMBL" id="CDN32751.1"/>
    </source>
</evidence>
<dbReference type="SUPFAM" id="SSF63825">
    <property type="entry name" value="YWTD domain"/>
    <property type="match status" value="1"/>
</dbReference>
<dbReference type="STRING" id="1433126.BN938_2682"/>
<sequence length="384" mass="43589">MYENMKTKFYYLLLLILFACSGQGDINQIKVEYIKTPIIDSEFLSGYDIVKLETPIRDALISTISTMAFGQNRIFVCDRNQQKVVAFDSSGDFIGSTQNMIGRANNEYLQLMDIATDDNEKLLFIQCDNPYQILILDYDLNFVSKTNMNYYCNEIAVDDNYIYGILPISHNDVSDKQYDYLVAIERNNVNGKPKVLLRMDNVLPGVGFGKALTSGNGIFVCGRFDDAIYQIENGAIIKEFKIDFGERALPKSAQTENISPKQFYTEYGGAEGKTFGISKVCASDSLLLFSTNRATMFVLNKNSMTCKGYNGFVNSKMPLVSTFSFPTKGLENSVIYETENIYLQNYIKMYNEGKINVRLDEKLMEIAERIDDNSNPVLIIWNIK</sequence>
<dbReference type="EMBL" id="HG934468">
    <property type="protein sequence ID" value="CDN32751.1"/>
    <property type="molecule type" value="Genomic_DNA"/>
</dbReference>
<accession>A0A060RAT0</accession>
<proteinExistence type="predicted"/>
<dbReference type="AlphaFoldDB" id="A0A060RAT0"/>
<evidence type="ECO:0000313" key="2">
    <source>
        <dbReference type="Proteomes" id="UP000027616"/>
    </source>
</evidence>
<dbReference type="Gene3D" id="2.120.10.30">
    <property type="entry name" value="TolB, C-terminal domain"/>
    <property type="match status" value="1"/>
</dbReference>
<gene>
    <name evidence="1" type="ORF">BN938_2682</name>
</gene>
<reference evidence="1 2" key="1">
    <citation type="journal article" date="2015" name="Genome Announc.">
        <title>Complete Genome Sequence of the Novel Leech Symbiont Mucinivorans hirudinis M3T.</title>
        <authorList>
            <person name="Nelson M.C."/>
            <person name="Bomar L."/>
            <person name="Graf J."/>
        </authorList>
    </citation>
    <scope>NUCLEOTIDE SEQUENCE [LARGE SCALE GENOMIC DNA]</scope>
    <source>
        <strain evidence="2">M3</strain>
    </source>
</reference>
<organism evidence="1 2">
    <name type="scientific">Mucinivorans hirudinis</name>
    <dbReference type="NCBI Taxonomy" id="1433126"/>
    <lineage>
        <taxon>Bacteria</taxon>
        <taxon>Pseudomonadati</taxon>
        <taxon>Bacteroidota</taxon>
        <taxon>Bacteroidia</taxon>
        <taxon>Bacteroidales</taxon>
        <taxon>Rikenellaceae</taxon>
        <taxon>Mucinivorans</taxon>
    </lineage>
</organism>
<dbReference type="HOGENOM" id="CLU_725314_0_0_10"/>
<dbReference type="Proteomes" id="UP000027616">
    <property type="component" value="Chromosome I"/>
</dbReference>
<dbReference type="Pfam" id="PF17170">
    <property type="entry name" value="DUF5128"/>
    <property type="match status" value="1"/>
</dbReference>
<dbReference type="KEGG" id="rbc:BN938_2682"/>
<protein>
    <recommendedName>
        <fullName evidence="3">Lipoprotein</fullName>
    </recommendedName>
</protein>
<name>A0A060RAT0_9BACT</name>
<dbReference type="PROSITE" id="PS51257">
    <property type="entry name" value="PROKAR_LIPOPROTEIN"/>
    <property type="match status" value="1"/>
</dbReference>